<accession>A0A195ETC2</accession>
<keyword evidence="1" id="KW-0472">Membrane</keyword>
<dbReference type="EMBL" id="KQ981979">
    <property type="protein sequence ID" value="KYN31500.1"/>
    <property type="molecule type" value="Genomic_DNA"/>
</dbReference>
<evidence type="ECO:0000313" key="2">
    <source>
        <dbReference type="EMBL" id="KYN31500.1"/>
    </source>
</evidence>
<dbReference type="Proteomes" id="UP000078541">
    <property type="component" value="Unassembled WGS sequence"/>
</dbReference>
<keyword evidence="1" id="KW-0812">Transmembrane</keyword>
<gene>
    <name evidence="2" type="ORF">ALC56_14381</name>
</gene>
<keyword evidence="1" id="KW-1133">Transmembrane helix</keyword>
<sequence>MRAFTSEINGARNGVIVACVGFVTGTREIKARAHNEVPVRVEGSRRTTVEPNVSTPRHVHAVVLPNAVPFSYYFPVIFIIFRVLYTPSRYFQRLLFTQSRRQYFCVKTEDFDESFQRFSQS</sequence>
<organism evidence="2 3">
    <name type="scientific">Trachymyrmex septentrionalis</name>
    <dbReference type="NCBI Taxonomy" id="34720"/>
    <lineage>
        <taxon>Eukaryota</taxon>
        <taxon>Metazoa</taxon>
        <taxon>Ecdysozoa</taxon>
        <taxon>Arthropoda</taxon>
        <taxon>Hexapoda</taxon>
        <taxon>Insecta</taxon>
        <taxon>Pterygota</taxon>
        <taxon>Neoptera</taxon>
        <taxon>Endopterygota</taxon>
        <taxon>Hymenoptera</taxon>
        <taxon>Apocrita</taxon>
        <taxon>Aculeata</taxon>
        <taxon>Formicoidea</taxon>
        <taxon>Formicidae</taxon>
        <taxon>Myrmicinae</taxon>
        <taxon>Trachymyrmex</taxon>
    </lineage>
</organism>
<dbReference type="AlphaFoldDB" id="A0A195ETC2"/>
<reference evidence="2 3" key="1">
    <citation type="submission" date="2016-03" db="EMBL/GenBank/DDBJ databases">
        <title>Trachymyrmex septentrionalis WGS genome.</title>
        <authorList>
            <person name="Nygaard S."/>
            <person name="Hu H."/>
            <person name="Boomsma J."/>
            <person name="Zhang G."/>
        </authorList>
    </citation>
    <scope>NUCLEOTIDE SEQUENCE [LARGE SCALE GENOMIC DNA]</scope>
    <source>
        <strain evidence="2">Tsep2-gDNA-1</strain>
        <tissue evidence="2">Whole body</tissue>
    </source>
</reference>
<evidence type="ECO:0000256" key="1">
    <source>
        <dbReference type="SAM" id="Phobius"/>
    </source>
</evidence>
<keyword evidence="3" id="KW-1185">Reference proteome</keyword>
<name>A0A195ETC2_9HYME</name>
<evidence type="ECO:0000313" key="3">
    <source>
        <dbReference type="Proteomes" id="UP000078541"/>
    </source>
</evidence>
<proteinExistence type="predicted"/>
<feature type="transmembrane region" description="Helical" evidence="1">
    <location>
        <begin position="72"/>
        <end position="91"/>
    </location>
</feature>
<protein>
    <submittedName>
        <fullName evidence="2">Uncharacterized protein</fullName>
    </submittedName>
</protein>